<evidence type="ECO:0000313" key="13">
    <source>
        <dbReference type="Proteomes" id="UP001165667"/>
    </source>
</evidence>
<keyword evidence="3" id="KW-0813">Transport</keyword>
<sequence length="271" mass="28774">MAGRDEPGGVTTARLELLHAEGVAVSVDGRLILAPTTLAFTRGQVVGIIGHNGSGKTTLLRCLARQYTPTAGRISLGGRPLAAWGARAFARQLAYLPQQTPASTGLTGRELVALGRYPWHGPLGRIGPQGRLAIEDAMRLADTEAFADRLVDHLSGGERQRVWIAMLIAQETGFILLDEPIAALDLAHQIAVLGVLRSLSRHRNAGIVLVLHDINMAARFCDTILALRGGAVIAWGDPAAIMTAEVLETVYGIPMRVLTDDASGHKIGVPV</sequence>
<keyword evidence="4" id="KW-1003">Cell membrane</keyword>
<evidence type="ECO:0000256" key="2">
    <source>
        <dbReference type="ARBA" id="ARBA00005417"/>
    </source>
</evidence>
<organism evidence="12 13">
    <name type="scientific">Lichenifustis flavocetrariae</name>
    <dbReference type="NCBI Taxonomy" id="2949735"/>
    <lineage>
        <taxon>Bacteria</taxon>
        <taxon>Pseudomonadati</taxon>
        <taxon>Pseudomonadota</taxon>
        <taxon>Alphaproteobacteria</taxon>
        <taxon>Hyphomicrobiales</taxon>
        <taxon>Lichenihabitantaceae</taxon>
        <taxon>Lichenifustis</taxon>
    </lineage>
</organism>
<dbReference type="Pfam" id="PF00005">
    <property type="entry name" value="ABC_tran"/>
    <property type="match status" value="1"/>
</dbReference>
<dbReference type="Gene3D" id="3.40.50.300">
    <property type="entry name" value="P-loop containing nucleotide triphosphate hydrolases"/>
    <property type="match status" value="1"/>
</dbReference>
<keyword evidence="10" id="KW-0472">Membrane</keyword>
<dbReference type="GO" id="GO:0005524">
    <property type="term" value="F:ATP binding"/>
    <property type="evidence" value="ECO:0007669"/>
    <property type="project" value="UniProtKB-KW"/>
</dbReference>
<comment type="subcellular location">
    <subcellularLocation>
        <location evidence="1">Cell membrane</location>
        <topology evidence="1">Peripheral membrane protein</topology>
    </subcellularLocation>
</comment>
<evidence type="ECO:0000259" key="11">
    <source>
        <dbReference type="PROSITE" id="PS50893"/>
    </source>
</evidence>
<evidence type="ECO:0000256" key="1">
    <source>
        <dbReference type="ARBA" id="ARBA00004202"/>
    </source>
</evidence>
<keyword evidence="5" id="KW-0410">Iron transport</keyword>
<dbReference type="InterPro" id="IPR051535">
    <property type="entry name" value="Siderophore_ABC-ATPase"/>
</dbReference>
<dbReference type="SUPFAM" id="SSF52540">
    <property type="entry name" value="P-loop containing nucleoside triphosphate hydrolases"/>
    <property type="match status" value="1"/>
</dbReference>
<evidence type="ECO:0000256" key="9">
    <source>
        <dbReference type="ARBA" id="ARBA00023065"/>
    </source>
</evidence>
<evidence type="ECO:0000256" key="8">
    <source>
        <dbReference type="ARBA" id="ARBA00023004"/>
    </source>
</evidence>
<dbReference type="EMBL" id="JAMOIM010000008">
    <property type="protein sequence ID" value="MCW6509201.1"/>
    <property type="molecule type" value="Genomic_DNA"/>
</dbReference>
<dbReference type="FunFam" id="3.40.50.300:FF:000134">
    <property type="entry name" value="Iron-enterobactin ABC transporter ATP-binding protein"/>
    <property type="match status" value="1"/>
</dbReference>
<dbReference type="PROSITE" id="PS00211">
    <property type="entry name" value="ABC_TRANSPORTER_1"/>
    <property type="match status" value="1"/>
</dbReference>
<name>A0AA41YV94_9HYPH</name>
<evidence type="ECO:0000256" key="5">
    <source>
        <dbReference type="ARBA" id="ARBA00022496"/>
    </source>
</evidence>
<evidence type="ECO:0000256" key="4">
    <source>
        <dbReference type="ARBA" id="ARBA00022475"/>
    </source>
</evidence>
<evidence type="ECO:0000313" key="12">
    <source>
        <dbReference type="EMBL" id="MCW6509201.1"/>
    </source>
</evidence>
<evidence type="ECO:0000256" key="3">
    <source>
        <dbReference type="ARBA" id="ARBA00022448"/>
    </source>
</evidence>
<dbReference type="AlphaFoldDB" id="A0AA41YV94"/>
<gene>
    <name evidence="12" type="ORF">M8523_14335</name>
</gene>
<evidence type="ECO:0000256" key="6">
    <source>
        <dbReference type="ARBA" id="ARBA00022741"/>
    </source>
</evidence>
<accession>A0AA41YV94</accession>
<dbReference type="GO" id="GO:0016887">
    <property type="term" value="F:ATP hydrolysis activity"/>
    <property type="evidence" value="ECO:0007669"/>
    <property type="project" value="InterPro"/>
</dbReference>
<dbReference type="SMART" id="SM00382">
    <property type="entry name" value="AAA"/>
    <property type="match status" value="1"/>
</dbReference>
<dbReference type="InterPro" id="IPR027417">
    <property type="entry name" value="P-loop_NTPase"/>
</dbReference>
<dbReference type="PANTHER" id="PTHR42771:SF2">
    <property type="entry name" value="IRON(3+)-HYDROXAMATE IMPORT ATP-BINDING PROTEIN FHUC"/>
    <property type="match status" value="1"/>
</dbReference>
<keyword evidence="7 12" id="KW-0067">ATP-binding</keyword>
<dbReference type="InterPro" id="IPR017871">
    <property type="entry name" value="ABC_transporter-like_CS"/>
</dbReference>
<dbReference type="PROSITE" id="PS50893">
    <property type="entry name" value="ABC_TRANSPORTER_2"/>
    <property type="match status" value="1"/>
</dbReference>
<dbReference type="InterPro" id="IPR003439">
    <property type="entry name" value="ABC_transporter-like_ATP-bd"/>
</dbReference>
<keyword evidence="13" id="KW-1185">Reference proteome</keyword>
<keyword evidence="9" id="KW-0406">Ion transport</keyword>
<dbReference type="Proteomes" id="UP001165667">
    <property type="component" value="Unassembled WGS sequence"/>
</dbReference>
<reference evidence="12" key="1">
    <citation type="submission" date="2022-05" db="EMBL/GenBank/DDBJ databases">
        <authorList>
            <person name="Pankratov T."/>
        </authorList>
    </citation>
    <scope>NUCLEOTIDE SEQUENCE</scope>
    <source>
        <strain evidence="12">BP6-180914</strain>
    </source>
</reference>
<evidence type="ECO:0000256" key="10">
    <source>
        <dbReference type="ARBA" id="ARBA00023136"/>
    </source>
</evidence>
<dbReference type="RefSeq" id="WP_282585559.1">
    <property type="nucleotide sequence ID" value="NZ_JAMOIM010000008.1"/>
</dbReference>
<dbReference type="CDD" id="cd03214">
    <property type="entry name" value="ABC_Iron-Siderophores_B12_Hemin"/>
    <property type="match status" value="1"/>
</dbReference>
<feature type="domain" description="ABC transporter" evidence="11">
    <location>
        <begin position="18"/>
        <end position="254"/>
    </location>
</feature>
<proteinExistence type="inferred from homology"/>
<protein>
    <submittedName>
        <fullName evidence="12">ATP-binding cassette domain-containing protein</fullName>
    </submittedName>
</protein>
<comment type="similarity">
    <text evidence="2">Belongs to the ABC transporter superfamily.</text>
</comment>
<dbReference type="GO" id="GO:0006826">
    <property type="term" value="P:iron ion transport"/>
    <property type="evidence" value="ECO:0007669"/>
    <property type="project" value="UniProtKB-KW"/>
</dbReference>
<dbReference type="InterPro" id="IPR003593">
    <property type="entry name" value="AAA+_ATPase"/>
</dbReference>
<keyword evidence="6" id="KW-0547">Nucleotide-binding</keyword>
<dbReference type="PANTHER" id="PTHR42771">
    <property type="entry name" value="IRON(3+)-HYDROXAMATE IMPORT ATP-BINDING PROTEIN FHUC"/>
    <property type="match status" value="1"/>
</dbReference>
<comment type="caution">
    <text evidence="12">The sequence shown here is derived from an EMBL/GenBank/DDBJ whole genome shotgun (WGS) entry which is preliminary data.</text>
</comment>
<evidence type="ECO:0000256" key="7">
    <source>
        <dbReference type="ARBA" id="ARBA00022840"/>
    </source>
</evidence>
<dbReference type="GO" id="GO:0005886">
    <property type="term" value="C:plasma membrane"/>
    <property type="evidence" value="ECO:0007669"/>
    <property type="project" value="UniProtKB-SubCell"/>
</dbReference>
<keyword evidence="8" id="KW-0408">Iron</keyword>